<dbReference type="AlphaFoldDB" id="A0A8J7TUD2"/>
<dbReference type="Pfam" id="PF05135">
    <property type="entry name" value="Phage_connect_1"/>
    <property type="match status" value="1"/>
</dbReference>
<organism evidence="1 2">
    <name type="scientific">Candidatus Paracaedimonas acanthamoebae</name>
    <dbReference type="NCBI Taxonomy" id="244581"/>
    <lineage>
        <taxon>Bacteria</taxon>
        <taxon>Pseudomonadati</taxon>
        <taxon>Pseudomonadota</taxon>
        <taxon>Alphaproteobacteria</taxon>
        <taxon>Holosporales</taxon>
        <taxon>Caedimonadaceae</taxon>
        <taxon>Candidatus Paracaedimonas</taxon>
    </lineage>
</organism>
<gene>
    <name evidence="1" type="ORF">J0H12_01770</name>
</gene>
<sequence length="206" mass="23361">MSLTLLHHPGKEPVTLADVKAFLRIESSEEDELLKHLIKTARLAVEAFTARSLIHQTWRFTVNAGFCMTKSDNGFLTGNHRHHDQGIELPRSPFVELLSCPKLIEPYRQCELKDYRLDTAGRIAKLYFGKTLSLEASRNSMIQVDFKAGYGLHHKDIPESLQHGILMMVAELFEKRVSSNDNQAVPLPLCNAAIQLIQPYRVQRLG</sequence>
<dbReference type="CDD" id="cd08054">
    <property type="entry name" value="gp6"/>
    <property type="match status" value="1"/>
</dbReference>
<dbReference type="Gene3D" id="1.10.3230.30">
    <property type="entry name" value="Phage gp6-like head-tail connector protein"/>
    <property type="match status" value="1"/>
</dbReference>
<evidence type="ECO:0000313" key="1">
    <source>
        <dbReference type="EMBL" id="MBN9412641.1"/>
    </source>
</evidence>
<dbReference type="EMBL" id="JAFKGL010000012">
    <property type="protein sequence ID" value="MBN9412641.1"/>
    <property type="molecule type" value="Genomic_DNA"/>
</dbReference>
<dbReference type="NCBIfam" id="TIGR01560">
    <property type="entry name" value="put_DNA_pack"/>
    <property type="match status" value="1"/>
</dbReference>
<accession>A0A8J7TUD2</accession>
<dbReference type="InterPro" id="IPR021146">
    <property type="entry name" value="Phage_gp6-like_head-tail"/>
</dbReference>
<dbReference type="NCBIfam" id="TIGR02215">
    <property type="entry name" value="phage_chp_gp8"/>
    <property type="match status" value="2"/>
</dbReference>
<name>A0A8J7TUD2_9PROT</name>
<comment type="caution">
    <text evidence="1">The sequence shown here is derived from an EMBL/GenBank/DDBJ whole genome shotgun (WGS) entry which is preliminary data.</text>
</comment>
<dbReference type="InterPro" id="IPR011738">
    <property type="entry name" value="Phage_CHP"/>
</dbReference>
<protein>
    <submittedName>
        <fullName evidence="1">Phage head-tail connector protein</fullName>
    </submittedName>
</protein>
<dbReference type="InterPro" id="IPR006450">
    <property type="entry name" value="Phage_HK97_gp6-like"/>
</dbReference>
<proteinExistence type="predicted"/>
<dbReference type="Proteomes" id="UP000664414">
    <property type="component" value="Unassembled WGS sequence"/>
</dbReference>
<reference evidence="1" key="1">
    <citation type="submission" date="2021-02" db="EMBL/GenBank/DDBJ databases">
        <title>Thiocyanate and organic carbon inputs drive convergent selection for specific autotrophic Afipia and Thiobacillus strains within complex microbiomes.</title>
        <authorList>
            <person name="Huddy R.J."/>
            <person name="Sachdeva R."/>
            <person name="Kadzinga F."/>
            <person name="Kantor R.S."/>
            <person name="Harrison S.T.L."/>
            <person name="Banfield J.F."/>
        </authorList>
    </citation>
    <scope>NUCLEOTIDE SEQUENCE</scope>
    <source>
        <strain evidence="1">SCN18_10_11_15_R4_P_38_20</strain>
    </source>
</reference>
<evidence type="ECO:0000313" key="2">
    <source>
        <dbReference type="Proteomes" id="UP000664414"/>
    </source>
</evidence>